<evidence type="ECO:0000313" key="13">
    <source>
        <dbReference type="Proteomes" id="UP000218765"/>
    </source>
</evidence>
<keyword evidence="8 9" id="KW-0472">Membrane</keyword>
<evidence type="ECO:0000256" key="5">
    <source>
        <dbReference type="ARBA" id="ARBA00022692"/>
    </source>
</evidence>
<evidence type="ECO:0000256" key="7">
    <source>
        <dbReference type="ARBA" id="ARBA00023065"/>
    </source>
</evidence>
<dbReference type="PANTHER" id="PTHR32507">
    <property type="entry name" value="NA(+)/H(+) ANTIPORTER 1"/>
    <property type="match status" value="1"/>
</dbReference>
<feature type="transmembrane region" description="Helical" evidence="9">
    <location>
        <begin position="293"/>
        <end position="312"/>
    </location>
</feature>
<dbReference type="RefSeq" id="WP_096366504.1">
    <property type="nucleotide sequence ID" value="NZ_AP018052.1"/>
</dbReference>
<keyword evidence="5 9" id="KW-0812">Transmembrane</keyword>
<feature type="transmembrane region" description="Helical" evidence="9">
    <location>
        <begin position="118"/>
        <end position="138"/>
    </location>
</feature>
<feature type="transmembrane region" description="Helical" evidence="9">
    <location>
        <begin position="54"/>
        <end position="71"/>
    </location>
</feature>
<proteinExistence type="predicted"/>
<sequence>MHTDILLTLALIGLLAILCQWFAWWVKLPAILFLLLSGIVAGPVTGWLNPDALFGELLFPIISLSVGVILFEGALTLRFREIAGLETVVRRMVSSGVLVTWAVVSLATHYLLAFPLELAILFGAIMVVTGPTVIVPMLRTVRPNSRISNILRWEGIVIDPLGALLAVLVFEFIISGQGSQALEHTLLQFAKTILIGVLVGGGGGFALEQILRRHLMPEYLHNVAALVLVFVVFAASDTLMAESGLLSVTVMGIWLANRKDLNIEHILNFKESLSVLLISGLFILLAARLDLGQIQALGWPALAVLAILQFVARPLKVMVAAFGSNLNWRERALLSWIAPRGIVAAAVAAIFSLQLQQQGYAAAELLVPLTFIVIIGTVVLQSATAGLLARALKVAEPEPSGFLIVGANPVARTLAESLVKHDYDCLLCDTNWSYVRTARMHGLKTFYGHPVSQDADRRLDLVGLGRLLALSPQREVNALAVVRYRREFGEGNLYTLLSREEGEKAQDKPEAGYIAFSRELTYQHLAEWISLGAEMHETRLSESFDFDAYYEKYFDKGILLFAIDPRGRLRVIVEDRDLEFGPGWTLLTLVRSEEEKVKTEAQA</sequence>
<evidence type="ECO:0000256" key="6">
    <source>
        <dbReference type="ARBA" id="ARBA00022989"/>
    </source>
</evidence>
<dbReference type="GO" id="GO:0015297">
    <property type="term" value="F:antiporter activity"/>
    <property type="evidence" value="ECO:0007669"/>
    <property type="project" value="UniProtKB-KW"/>
</dbReference>
<evidence type="ECO:0000256" key="1">
    <source>
        <dbReference type="ARBA" id="ARBA00004651"/>
    </source>
</evidence>
<evidence type="ECO:0000256" key="8">
    <source>
        <dbReference type="ARBA" id="ARBA00023136"/>
    </source>
</evidence>
<protein>
    <submittedName>
        <fullName evidence="12">Na+/H+ and K+/H+ antiporters</fullName>
    </submittedName>
</protein>
<gene>
    <name evidence="12" type="ORF">FOKN1_2027</name>
</gene>
<accession>A0A1Z4VRZ8</accession>
<dbReference type="SUPFAM" id="SSF51735">
    <property type="entry name" value="NAD(P)-binding Rossmann-fold domains"/>
    <property type="match status" value="1"/>
</dbReference>
<feature type="transmembrane region" description="Helical" evidence="9">
    <location>
        <begin position="92"/>
        <end position="112"/>
    </location>
</feature>
<feature type="transmembrane region" description="Helical" evidence="9">
    <location>
        <begin position="219"/>
        <end position="235"/>
    </location>
</feature>
<dbReference type="EMBL" id="AP018052">
    <property type="protein sequence ID" value="BAZ94407.1"/>
    <property type="molecule type" value="Genomic_DNA"/>
</dbReference>
<keyword evidence="4" id="KW-1003">Cell membrane</keyword>
<name>A0A1Z4VRZ8_9GAMM</name>
<feature type="transmembrane region" description="Helical" evidence="9">
    <location>
        <begin position="150"/>
        <end position="174"/>
    </location>
</feature>
<dbReference type="Proteomes" id="UP000218765">
    <property type="component" value="Chromosome"/>
</dbReference>
<dbReference type="OrthoDB" id="570124at2"/>
<keyword evidence="3" id="KW-0050">Antiport</keyword>
<dbReference type="AlphaFoldDB" id="A0A1Z4VRZ8"/>
<dbReference type="GO" id="GO:0005886">
    <property type="term" value="C:plasma membrane"/>
    <property type="evidence" value="ECO:0007669"/>
    <property type="project" value="UniProtKB-SubCell"/>
</dbReference>
<feature type="transmembrane region" description="Helical" evidence="9">
    <location>
        <begin position="31"/>
        <end position="48"/>
    </location>
</feature>
<dbReference type="InterPro" id="IPR036291">
    <property type="entry name" value="NAD(P)-bd_dom_sf"/>
</dbReference>
<evidence type="ECO:0000256" key="9">
    <source>
        <dbReference type="SAM" id="Phobius"/>
    </source>
</evidence>
<feature type="transmembrane region" description="Helical" evidence="9">
    <location>
        <begin position="269"/>
        <end position="287"/>
    </location>
</feature>
<dbReference type="Pfam" id="PF00999">
    <property type="entry name" value="Na_H_Exchanger"/>
    <property type="match status" value="1"/>
</dbReference>
<dbReference type="Pfam" id="PF02254">
    <property type="entry name" value="TrkA_N"/>
    <property type="match status" value="1"/>
</dbReference>
<dbReference type="InterPro" id="IPR003148">
    <property type="entry name" value="RCK_N"/>
</dbReference>
<dbReference type="GO" id="GO:1902600">
    <property type="term" value="P:proton transmembrane transport"/>
    <property type="evidence" value="ECO:0007669"/>
    <property type="project" value="InterPro"/>
</dbReference>
<evidence type="ECO:0000256" key="3">
    <source>
        <dbReference type="ARBA" id="ARBA00022449"/>
    </source>
</evidence>
<keyword evidence="7" id="KW-0406">Ion transport</keyword>
<feature type="domain" description="RCK N-terminal" evidence="11">
    <location>
        <begin position="402"/>
        <end position="501"/>
    </location>
</feature>
<organism evidence="12 13">
    <name type="scientific">Thiohalobacter thiocyanaticus</name>
    <dbReference type="NCBI Taxonomy" id="585455"/>
    <lineage>
        <taxon>Bacteria</taxon>
        <taxon>Pseudomonadati</taxon>
        <taxon>Pseudomonadota</taxon>
        <taxon>Gammaproteobacteria</taxon>
        <taxon>Thiohalobacterales</taxon>
        <taxon>Thiohalobacteraceae</taxon>
        <taxon>Thiohalobacter</taxon>
    </lineage>
</organism>
<dbReference type="Gene3D" id="1.20.1530.20">
    <property type="match status" value="1"/>
</dbReference>
<dbReference type="PANTHER" id="PTHR32507:SF0">
    <property type="entry name" value="NA(+)_H(+) ANTIPORTER 2-RELATED"/>
    <property type="match status" value="1"/>
</dbReference>
<evidence type="ECO:0000256" key="4">
    <source>
        <dbReference type="ARBA" id="ARBA00022475"/>
    </source>
</evidence>
<dbReference type="GO" id="GO:0006813">
    <property type="term" value="P:potassium ion transport"/>
    <property type="evidence" value="ECO:0007669"/>
    <property type="project" value="InterPro"/>
</dbReference>
<evidence type="ECO:0000259" key="11">
    <source>
        <dbReference type="Pfam" id="PF02254"/>
    </source>
</evidence>
<comment type="subcellular location">
    <subcellularLocation>
        <location evidence="1">Cell membrane</location>
        <topology evidence="1">Multi-pass membrane protein</topology>
    </subcellularLocation>
</comment>
<keyword evidence="6 9" id="KW-1133">Transmembrane helix</keyword>
<keyword evidence="13" id="KW-1185">Reference proteome</keyword>
<feature type="transmembrane region" description="Helical" evidence="9">
    <location>
        <begin position="186"/>
        <end position="207"/>
    </location>
</feature>
<dbReference type="KEGG" id="ttc:FOKN1_2027"/>
<dbReference type="InterPro" id="IPR006153">
    <property type="entry name" value="Cation/H_exchanger_TM"/>
</dbReference>
<reference evidence="12 13" key="1">
    <citation type="submission" date="2017-05" db="EMBL/GenBank/DDBJ databases">
        <title>Thiocyanate degradation by Thiohalobacter thiocyanaticus FOKN1.</title>
        <authorList>
            <person name="Oshiki M."/>
            <person name="Fukushima T."/>
            <person name="Kawano S."/>
            <person name="Nakagawa J."/>
        </authorList>
    </citation>
    <scope>NUCLEOTIDE SEQUENCE [LARGE SCALE GENOMIC DNA]</scope>
    <source>
        <strain evidence="12 13">FOKN1</strain>
    </source>
</reference>
<feature type="transmembrane region" description="Helical" evidence="9">
    <location>
        <begin position="333"/>
        <end position="353"/>
    </location>
</feature>
<keyword evidence="2" id="KW-0813">Transport</keyword>
<evidence type="ECO:0000313" key="12">
    <source>
        <dbReference type="EMBL" id="BAZ94407.1"/>
    </source>
</evidence>
<evidence type="ECO:0000259" key="10">
    <source>
        <dbReference type="Pfam" id="PF00999"/>
    </source>
</evidence>
<evidence type="ECO:0000256" key="2">
    <source>
        <dbReference type="ARBA" id="ARBA00022448"/>
    </source>
</evidence>
<feature type="transmembrane region" description="Helical" evidence="9">
    <location>
        <begin position="6"/>
        <end position="24"/>
    </location>
</feature>
<dbReference type="Gene3D" id="3.40.50.720">
    <property type="entry name" value="NAD(P)-binding Rossmann-like Domain"/>
    <property type="match status" value="1"/>
</dbReference>
<feature type="domain" description="Cation/H+ exchanger transmembrane" evidence="10">
    <location>
        <begin position="14"/>
        <end position="388"/>
    </location>
</feature>
<dbReference type="InterPro" id="IPR038770">
    <property type="entry name" value="Na+/solute_symporter_sf"/>
</dbReference>
<feature type="transmembrane region" description="Helical" evidence="9">
    <location>
        <begin position="365"/>
        <end position="389"/>
    </location>
</feature>